<dbReference type="InterPro" id="IPR002656">
    <property type="entry name" value="Acyl_transf_3_dom"/>
</dbReference>
<gene>
    <name evidence="4" type="ORF">ANCCEY_03644</name>
</gene>
<feature type="transmembrane region" description="Helical" evidence="1">
    <location>
        <begin position="229"/>
        <end position="246"/>
    </location>
</feature>
<accession>A0A0D6M1F0</accession>
<keyword evidence="1" id="KW-0812">Transmembrane</keyword>
<evidence type="ECO:0000259" key="2">
    <source>
        <dbReference type="Pfam" id="PF01757"/>
    </source>
</evidence>
<evidence type="ECO:0000313" key="5">
    <source>
        <dbReference type="Proteomes" id="UP000054495"/>
    </source>
</evidence>
<feature type="transmembrane region" description="Helical" evidence="1">
    <location>
        <begin position="12"/>
        <end position="35"/>
    </location>
</feature>
<feature type="transmembrane region" description="Helical" evidence="1">
    <location>
        <begin position="280"/>
        <end position="299"/>
    </location>
</feature>
<keyword evidence="4" id="KW-0012">Acyltransferase</keyword>
<feature type="domain" description="Acyltransferase 3" evidence="2">
    <location>
        <begin position="23"/>
        <end position="328"/>
    </location>
</feature>
<dbReference type="Proteomes" id="UP000054495">
    <property type="component" value="Unassembled WGS sequence"/>
</dbReference>
<keyword evidence="4" id="KW-0808">Transferase</keyword>
<dbReference type="AlphaFoldDB" id="A0A0D6M1F0"/>
<dbReference type="InterPro" id="IPR050879">
    <property type="entry name" value="Acyltransferase_3"/>
</dbReference>
<proteinExistence type="predicted"/>
<feature type="transmembrane region" description="Helical" evidence="1">
    <location>
        <begin position="311"/>
        <end position="331"/>
    </location>
</feature>
<organism evidence="4 5">
    <name type="scientific">Ancylostoma ceylanicum</name>
    <dbReference type="NCBI Taxonomy" id="53326"/>
    <lineage>
        <taxon>Eukaryota</taxon>
        <taxon>Metazoa</taxon>
        <taxon>Ecdysozoa</taxon>
        <taxon>Nematoda</taxon>
        <taxon>Chromadorea</taxon>
        <taxon>Rhabditida</taxon>
        <taxon>Rhabditina</taxon>
        <taxon>Rhabditomorpha</taxon>
        <taxon>Strongyloidea</taxon>
        <taxon>Ancylostomatidae</taxon>
        <taxon>Ancylostomatinae</taxon>
        <taxon>Ancylostoma</taxon>
    </lineage>
</organism>
<evidence type="ECO:0000256" key="1">
    <source>
        <dbReference type="SAM" id="Phobius"/>
    </source>
</evidence>
<dbReference type="GO" id="GO:0016747">
    <property type="term" value="F:acyltransferase activity, transferring groups other than amino-acyl groups"/>
    <property type="evidence" value="ECO:0007669"/>
    <property type="project" value="InterPro"/>
</dbReference>
<evidence type="ECO:0000313" key="4">
    <source>
        <dbReference type="EMBL" id="EPB77273.1"/>
    </source>
</evidence>
<dbReference type="GO" id="GO:0000271">
    <property type="term" value="P:polysaccharide biosynthetic process"/>
    <property type="evidence" value="ECO:0007669"/>
    <property type="project" value="TreeGrafter"/>
</dbReference>
<feature type="transmembrane region" description="Helical" evidence="1">
    <location>
        <begin position="117"/>
        <end position="138"/>
    </location>
</feature>
<reference evidence="4 5" key="1">
    <citation type="submission" date="2013-05" db="EMBL/GenBank/DDBJ databases">
        <title>Draft genome of the parasitic nematode Anyclostoma ceylanicum.</title>
        <authorList>
            <person name="Mitreva M."/>
        </authorList>
    </citation>
    <scope>NUCLEOTIDE SEQUENCE [LARGE SCALE GENOMIC DNA]</scope>
</reference>
<dbReference type="PANTHER" id="PTHR23028:SF115">
    <property type="entry name" value="ACYL_TRANSF_3 DOMAIN-CONTAINING PROTEIN-RELATED"/>
    <property type="match status" value="1"/>
</dbReference>
<dbReference type="EMBL" id="KE124841">
    <property type="protein sequence ID" value="EPB77273.1"/>
    <property type="molecule type" value="Genomic_DNA"/>
</dbReference>
<keyword evidence="1" id="KW-1133">Transmembrane helix</keyword>
<feature type="transmembrane region" description="Helical" evidence="1">
    <location>
        <begin position="343"/>
        <end position="361"/>
    </location>
</feature>
<keyword evidence="5" id="KW-1185">Reference proteome</keyword>
<dbReference type="Pfam" id="PF01757">
    <property type="entry name" value="Acyl_transf_3"/>
    <property type="match status" value="1"/>
</dbReference>
<feature type="transmembrane region" description="Helical" evidence="1">
    <location>
        <begin position="56"/>
        <end position="76"/>
    </location>
</feature>
<keyword evidence="1" id="KW-0472">Membrane</keyword>
<feature type="transmembrane region" description="Helical" evidence="1">
    <location>
        <begin position="252"/>
        <end position="268"/>
    </location>
</feature>
<dbReference type="PANTHER" id="PTHR23028">
    <property type="entry name" value="ACETYLTRANSFERASE"/>
    <property type="match status" value="1"/>
</dbReference>
<dbReference type="Pfam" id="PF19040">
    <property type="entry name" value="SGNH"/>
    <property type="match status" value="1"/>
</dbReference>
<feature type="domain" description="SGNH" evidence="3">
    <location>
        <begin position="399"/>
        <end position="620"/>
    </location>
</feature>
<feature type="transmembrane region" description="Helical" evidence="1">
    <location>
        <begin position="150"/>
        <end position="166"/>
    </location>
</feature>
<name>A0A0D6M1F0_9BILA</name>
<evidence type="ECO:0000259" key="3">
    <source>
        <dbReference type="Pfam" id="PF19040"/>
    </source>
</evidence>
<sequence length="630" mass="73046">MSEKRLDIQGLRGWAIVLVTFRFFVISGFLIAMILRRSDNLDMEAFRSFYYRRIKRILPLYYLAIACILIALFLLLPSSYRSMNIDSSRRAIILVSNIKKVDVDANYQKMLQNAEDLFTHTWSLCVEMQWYLLVPLIFVAQRFATAWEKTFFTGVAISSIVFYLLVDDMNSFYCVLARIWQFCCGVLALFMQNEEPAKNLPQHEKIALLDSETCGDEGQKTSWEPRHPFFSVCVFVMTIMVPFIWWPLPTDIFRASITCLSAILICIGNYHQTILLSNPVAVYVGNISYALYLFHWPAYIIAKNYSSEVPFALILGLVCSILLAVAAYHLFEKYYLTWPPQGVLSMLAVLAGICAILALQPHTLMRYLNFKENTPRSNLQPKGCTYSKRFVNASMIPYGFCSMKDGPGKYDFLVFGNSFACNQGDMVYKSFKKYARKFNIFCLSACEVMTWTSSRICDVRVNYTAMLHELKPDVVFLMSRGLAAKEPFNPRKPLDEDRIFQNQLRRLLEIESIAKKLYILQAFPSCHLSCSLEAQDFTRHGRPLKELKEGIIGRDDFFARERINELGRRCRKCEVFDYLPLLVDRNGHYRGYNPENNLMYLDNSNHFNRFGKQRLQPLFDRLAAEFEIFE</sequence>
<protein>
    <submittedName>
        <fullName evidence="4">Acyltransferase</fullName>
    </submittedName>
</protein>
<dbReference type="InterPro" id="IPR043968">
    <property type="entry name" value="SGNH"/>
</dbReference>
<dbReference type="GO" id="GO:0016020">
    <property type="term" value="C:membrane"/>
    <property type="evidence" value="ECO:0007669"/>
    <property type="project" value="TreeGrafter"/>
</dbReference>